<dbReference type="GO" id="GO:0003824">
    <property type="term" value="F:catalytic activity"/>
    <property type="evidence" value="ECO:0007669"/>
    <property type="project" value="UniProtKB-ARBA"/>
</dbReference>
<evidence type="ECO:0000256" key="2">
    <source>
        <dbReference type="ARBA" id="ARBA00022656"/>
    </source>
</evidence>
<feature type="region of interest" description="Disordered" evidence="5">
    <location>
        <begin position="647"/>
        <end position="678"/>
    </location>
</feature>
<dbReference type="Pfam" id="PF13332">
    <property type="entry name" value="Fil_haemagg_2"/>
    <property type="match status" value="2"/>
</dbReference>
<evidence type="ECO:0000256" key="5">
    <source>
        <dbReference type="SAM" id="MobiDB-lite"/>
    </source>
</evidence>
<comment type="subcellular location">
    <subcellularLocation>
        <location evidence="1">Target cell</location>
        <location evidence="1">Target cell cytoplasm</location>
    </subcellularLocation>
</comment>
<comment type="caution">
    <text evidence="7">The sequence shown here is derived from an EMBL/GenBank/DDBJ whole genome shotgun (WGS) entry which is preliminary data.</text>
</comment>
<dbReference type="InterPro" id="IPR025157">
    <property type="entry name" value="Hemagglutinin_rpt"/>
</dbReference>
<keyword evidence="4" id="KW-0843">Virulence</keyword>
<dbReference type="GO" id="GO:0090729">
    <property type="term" value="F:toxin activity"/>
    <property type="evidence" value="ECO:0007669"/>
    <property type="project" value="UniProtKB-KW"/>
</dbReference>
<name>A0A2S9I6S3_9GAMM</name>
<evidence type="ECO:0000313" key="7">
    <source>
        <dbReference type="EMBL" id="PRD13485.1"/>
    </source>
</evidence>
<keyword evidence="2" id="KW-0800">Toxin</keyword>
<dbReference type="EMBL" id="PDET01000018">
    <property type="protein sequence ID" value="PRD13485.1"/>
    <property type="molecule type" value="Genomic_DNA"/>
</dbReference>
<protein>
    <recommendedName>
        <fullName evidence="6">VENN motif-containing domain-containing protein</fullName>
    </recommendedName>
</protein>
<feature type="region of interest" description="Disordered" evidence="5">
    <location>
        <begin position="276"/>
        <end position="297"/>
    </location>
</feature>
<feature type="region of interest" description="Disordered" evidence="5">
    <location>
        <begin position="368"/>
        <end position="389"/>
    </location>
</feature>
<feature type="compositionally biased region" description="Basic and acidic residues" evidence="5">
    <location>
        <begin position="279"/>
        <end position="289"/>
    </location>
</feature>
<gene>
    <name evidence="7" type="ORF">CQW29_20905</name>
</gene>
<proteinExistence type="predicted"/>
<dbReference type="RefSeq" id="WP_105594667.1">
    <property type="nucleotide sequence ID" value="NZ_PDET01000018.1"/>
</dbReference>
<feature type="region of interest" description="Disordered" evidence="5">
    <location>
        <begin position="333"/>
        <end position="356"/>
    </location>
</feature>
<keyword evidence="3" id="KW-1266">Target cell cytoplasm</keyword>
<dbReference type="AlphaFoldDB" id="A0A2S9I6S3"/>
<evidence type="ECO:0000256" key="1">
    <source>
        <dbReference type="ARBA" id="ARBA00004219"/>
    </source>
</evidence>
<accession>A0A2S9I6S3</accession>
<dbReference type="Pfam" id="PF04829">
    <property type="entry name" value="PT-VENN"/>
    <property type="match status" value="1"/>
</dbReference>
<dbReference type="InterPro" id="IPR006914">
    <property type="entry name" value="VENN_dom"/>
</dbReference>
<sequence length="1179" mass="120035">MTATGDSTLLAGNNLNLTSGEAGWDQSTSAKWKKHGLMSKTTTKIQSETHQQSALGSTVSGDTLKVMAGNDLTASGSNLLGTNDVTLSAGNNLTLTTAAESDHSASVEQKKKTGFSGSGGIGFSLGHSSQKLTRDDSSNVQKGSVAGSSAGSLTLQAGNAATVHGSDLVAGQDLTVQGKNVSITSAENSHTSLTKSESESRGLTVGLSGTVGSALNTAVHQVKAAKKEESGRLAALKGTQAALTGYQAAQAAQLAAEATGNSSDGNIAGLTLSYGKQKSTSEQRQEEHSSSGSQLQAGRDMHIAATAGDLNVEGAQLKAGQDMALSASRDISLTSGKNSTQSSGHSSSHGGSVGAGLSVGGGAAGLSLSASANQSRGHENGSSLTHTETTADAGRNLTLNSGRDALLQGAQVSGESVKADIGRDLLIASEQDRDHYDMKQTGSSVGGSVIGGAGIGGSASLSGSRDKMNSDFASVKEQSGLFAGKGGFDITVGSHTQLDGGVIASTAEKEKNRLDTGTLGWSDIHNQADYKTEHQGAGISSGGSVGGQFVGNMANNTLVGANGSGHDSSTTHAAVEDGTIIIRDKDKQQQDVATLDRDTEHAANGLSPIFDKEKEQKRLQEAQVIGEIGSQVGDIARTQGEIAAQKVAGSKMDSATNADREKAKQDWEKANPGKTASDKDISGQLYQNFYNEAFTATGLGTGGKVQQAIQAATAAIQGLAGSDLKAAIAGGAAPFIATVIAKAIPGESADALAARTMAHAAVNAALAKAQGNNALAGAAGAATAEMMAPAIIASLGWDANNLSETQKQTVSALSTLAAGLAGGLAGGSTESAVSGAQAGKTTVENNALSGKDAQEKNSIELALSETGLALHPRTPEEVAALEERHEQLTHLDAKVDKYVQDACSQGRASPACQDANALAQGLQDSYSGYLGKLTYKELNSEDYAKVSQIVANTTADKWDYAIEGYAKSQNISYQEAKDKFALAININQAADVAGILYGLKGSGGSGAISASVASTLKQVLSKYNEFKQNIANSTKGSNDALVMAGAGNVSGSAAGGGGQSSNAHLSVGTGGKGQQPYQPNQGAVGNMGEFFKQSGFGEATKGNSQKTSKIYQGQTVYKASDNVSENIRKGDQFYLDAQHKDHLEVFDQRGKFIHVLNLDGTINPAKTAKAAAEGRRLPK</sequence>
<feature type="region of interest" description="Disordered" evidence="5">
    <location>
        <begin position="1053"/>
        <end position="1076"/>
    </location>
</feature>
<feature type="compositionally biased region" description="Basic and acidic residues" evidence="5">
    <location>
        <begin position="658"/>
        <end position="678"/>
    </location>
</feature>
<reference evidence="7 8" key="1">
    <citation type="submission" date="2017-10" db="EMBL/GenBank/DDBJ databases">
        <title>Draft genome of two endophytic bacteria isolated from 'guarana' Paullinia cupana (Mart.) Ducke.</title>
        <authorList>
            <person name="Siqueira K.A."/>
            <person name="Liotti R.G."/>
            <person name="Mendes T.A."/>
            <person name="Soares M.A."/>
        </authorList>
    </citation>
    <scope>NUCLEOTIDE SEQUENCE [LARGE SCALE GENOMIC DNA]</scope>
    <source>
        <strain evidence="7 8">342</strain>
    </source>
</reference>
<feature type="compositionally biased region" description="Polar residues" evidence="5">
    <location>
        <begin position="380"/>
        <end position="389"/>
    </location>
</feature>
<feature type="region of interest" description="Disordered" evidence="5">
    <location>
        <begin position="126"/>
        <end position="146"/>
    </location>
</feature>
<keyword evidence="8" id="KW-1185">Reference proteome</keyword>
<evidence type="ECO:0000256" key="3">
    <source>
        <dbReference type="ARBA" id="ARBA00022913"/>
    </source>
</evidence>
<feature type="domain" description="VENN motif-containing" evidence="6">
    <location>
        <begin position="800"/>
        <end position="849"/>
    </location>
</feature>
<dbReference type="Proteomes" id="UP000239181">
    <property type="component" value="Unassembled WGS sequence"/>
</dbReference>
<organism evidence="7 8">
    <name type="scientific">Pantoea coffeiphila</name>
    <dbReference type="NCBI Taxonomy" id="1465635"/>
    <lineage>
        <taxon>Bacteria</taxon>
        <taxon>Pseudomonadati</taxon>
        <taxon>Pseudomonadota</taxon>
        <taxon>Gammaproteobacteria</taxon>
        <taxon>Enterobacterales</taxon>
        <taxon>Erwiniaceae</taxon>
        <taxon>Pantoea</taxon>
    </lineage>
</organism>
<evidence type="ECO:0000313" key="8">
    <source>
        <dbReference type="Proteomes" id="UP000239181"/>
    </source>
</evidence>
<evidence type="ECO:0000259" key="6">
    <source>
        <dbReference type="Pfam" id="PF04829"/>
    </source>
</evidence>
<evidence type="ECO:0000256" key="4">
    <source>
        <dbReference type="ARBA" id="ARBA00023026"/>
    </source>
</evidence>